<feature type="region of interest" description="Disordered" evidence="1">
    <location>
        <begin position="1"/>
        <end position="22"/>
    </location>
</feature>
<proteinExistence type="predicted"/>
<evidence type="ECO:0000256" key="1">
    <source>
        <dbReference type="SAM" id="MobiDB-lite"/>
    </source>
</evidence>
<name>A0A517ZK83_9PLAN</name>
<evidence type="ECO:0000313" key="2">
    <source>
        <dbReference type="EMBL" id="QDU42856.1"/>
    </source>
</evidence>
<evidence type="ECO:0000313" key="3">
    <source>
        <dbReference type="Proteomes" id="UP000319383"/>
    </source>
</evidence>
<dbReference type="AlphaFoldDB" id="A0A517ZK83"/>
<reference evidence="2 3" key="1">
    <citation type="submission" date="2019-02" db="EMBL/GenBank/DDBJ databases">
        <title>Deep-cultivation of Planctomycetes and their phenomic and genomic characterization uncovers novel biology.</title>
        <authorList>
            <person name="Wiegand S."/>
            <person name="Jogler M."/>
            <person name="Boedeker C."/>
            <person name="Pinto D."/>
            <person name="Vollmers J."/>
            <person name="Rivas-Marin E."/>
            <person name="Kohn T."/>
            <person name="Peeters S.H."/>
            <person name="Heuer A."/>
            <person name="Rast P."/>
            <person name="Oberbeckmann S."/>
            <person name="Bunk B."/>
            <person name="Jeske O."/>
            <person name="Meyerdierks A."/>
            <person name="Storesund J.E."/>
            <person name="Kallscheuer N."/>
            <person name="Luecker S."/>
            <person name="Lage O.M."/>
            <person name="Pohl T."/>
            <person name="Merkel B.J."/>
            <person name="Hornburger P."/>
            <person name="Mueller R.-W."/>
            <person name="Bruemmer F."/>
            <person name="Labrenz M."/>
            <person name="Spormann A.M."/>
            <person name="Op den Camp H."/>
            <person name="Overmann J."/>
            <person name="Amann R."/>
            <person name="Jetten M.S.M."/>
            <person name="Mascher T."/>
            <person name="Medema M.H."/>
            <person name="Devos D.P."/>
            <person name="Kaster A.-K."/>
            <person name="Ovreas L."/>
            <person name="Rohde M."/>
            <person name="Galperin M.Y."/>
            <person name="Jogler C."/>
        </authorList>
    </citation>
    <scope>NUCLEOTIDE SEQUENCE [LARGE SCALE GENOMIC DNA]</scope>
    <source>
        <strain evidence="2 3">Mal52</strain>
    </source>
</reference>
<protein>
    <submittedName>
        <fullName evidence="2">Uncharacterized protein</fullName>
    </submittedName>
</protein>
<gene>
    <name evidence="2" type="ORF">Mal52_13250</name>
</gene>
<accession>A0A517ZK83</accession>
<dbReference type="EMBL" id="CP036276">
    <property type="protein sequence ID" value="QDU42856.1"/>
    <property type="molecule type" value="Genomic_DNA"/>
</dbReference>
<dbReference type="KEGG" id="sdyn:Mal52_13250"/>
<dbReference type="Proteomes" id="UP000319383">
    <property type="component" value="Chromosome"/>
</dbReference>
<sequence length="118" mass="13515">MTSVKDTSAAHSPGPWNTWDYEDPDYPEVFIEDDNGYRVAYVDREVEDVNRANADARLIAAAPELLEIAEIHLAQCLKRIDYECEHLEDFWSEEGEQALTKLTTEAERIKELLAEINS</sequence>
<organism evidence="2 3">
    <name type="scientific">Symmachiella dynata</name>
    <dbReference type="NCBI Taxonomy" id="2527995"/>
    <lineage>
        <taxon>Bacteria</taxon>
        <taxon>Pseudomonadati</taxon>
        <taxon>Planctomycetota</taxon>
        <taxon>Planctomycetia</taxon>
        <taxon>Planctomycetales</taxon>
        <taxon>Planctomycetaceae</taxon>
        <taxon>Symmachiella</taxon>
    </lineage>
</organism>
<keyword evidence="3" id="KW-1185">Reference proteome</keyword>
<feature type="compositionally biased region" description="Polar residues" evidence="1">
    <location>
        <begin position="1"/>
        <end position="10"/>
    </location>
</feature>